<keyword evidence="3" id="KW-1185">Reference proteome</keyword>
<reference evidence="1 3" key="1">
    <citation type="submission" date="2016-01" db="EMBL/GenBank/DDBJ databases">
        <title>The new phylogeny of the genus Mycobacterium.</title>
        <authorList>
            <person name="Tarcisio F."/>
            <person name="Conor M."/>
            <person name="Antonella G."/>
            <person name="Elisabetta G."/>
            <person name="Giulia F.S."/>
            <person name="Sara T."/>
            <person name="Anna F."/>
            <person name="Clotilde B."/>
            <person name="Roberto B."/>
            <person name="Veronica D.S."/>
            <person name="Fabio R."/>
            <person name="Monica P."/>
            <person name="Olivier J."/>
            <person name="Enrico T."/>
            <person name="Nicola S."/>
        </authorList>
    </citation>
    <scope>NUCLEOTIDE SEQUENCE [LARGE SCALE GENOMIC DNA]</scope>
    <source>
        <strain evidence="1 3">DSM 44243</strain>
    </source>
</reference>
<sequence>MIPAYDDFEWTTPARLTLLARNEFPWRHYLRTVVQFSGPNCSGTVLPVAPGTGEETPPFGPLHVIAVVQPEAEPDNGENIARMAVLDRELRDVGLQALPAVGASLDGRHREDSRAVFGLDDGQARALGRRFGQVAVFAWRGTDWSLLACAADRQTHRGWLWDPAPDC</sequence>
<accession>A0A1X1RMH5</accession>
<comment type="caution">
    <text evidence="1">The sequence shown here is derived from an EMBL/GenBank/DDBJ whole genome shotgun (WGS) entry which is preliminary data.</text>
</comment>
<evidence type="ECO:0000313" key="4">
    <source>
        <dbReference type="Proteomes" id="UP000230971"/>
    </source>
</evidence>
<reference evidence="2 4" key="2">
    <citation type="journal article" date="2017" name="Infect. Genet. Evol.">
        <title>The new phylogeny of the genus Mycobacterium: The old and the news.</title>
        <authorList>
            <person name="Tortoli E."/>
            <person name="Fedrizzi T."/>
            <person name="Meehan C.J."/>
            <person name="Trovato A."/>
            <person name="Grottola A."/>
            <person name="Giacobazzi E."/>
            <person name="Serpini G.F."/>
            <person name="Tagliazucchi S."/>
            <person name="Fabio A."/>
            <person name="Bettua C."/>
            <person name="Bertorelli R."/>
            <person name="Frascaro F."/>
            <person name="De Sanctis V."/>
            <person name="Pecorari M."/>
            <person name="Jousson O."/>
            <person name="Segata N."/>
            <person name="Cirillo D.M."/>
        </authorList>
    </citation>
    <scope>NUCLEOTIDE SEQUENCE [LARGE SCALE GENOMIC DNA]</scope>
    <source>
        <strain evidence="2 4">NCTC 12882</strain>
    </source>
</reference>
<dbReference type="EMBL" id="PDKV01000006">
    <property type="protein sequence ID" value="PIB79616.1"/>
    <property type="molecule type" value="Genomic_DNA"/>
</dbReference>
<dbReference type="Proteomes" id="UP000230971">
    <property type="component" value="Unassembled WGS sequence"/>
</dbReference>
<dbReference type="AlphaFoldDB" id="A0A1X1RMH5"/>
<protein>
    <submittedName>
        <fullName evidence="2">DUF3293 domain-containing protein</fullName>
    </submittedName>
</protein>
<evidence type="ECO:0000313" key="2">
    <source>
        <dbReference type="EMBL" id="PIB79616.1"/>
    </source>
</evidence>
<name>A0A1X1RMH5_MYCCE</name>
<dbReference type="Proteomes" id="UP000193907">
    <property type="component" value="Unassembled WGS sequence"/>
</dbReference>
<gene>
    <name evidence="1" type="ORF">AWB95_16340</name>
    <name evidence="2" type="ORF">CQY23_06745</name>
</gene>
<dbReference type="RefSeq" id="WP_062539332.1">
    <property type="nucleotide sequence ID" value="NZ_BBUN01000097.1"/>
</dbReference>
<dbReference type="OrthoDB" id="3696368at2"/>
<proteinExistence type="predicted"/>
<evidence type="ECO:0000313" key="3">
    <source>
        <dbReference type="Proteomes" id="UP000193907"/>
    </source>
</evidence>
<dbReference type="STRING" id="28045.AWB95_16340"/>
<dbReference type="EMBL" id="LQOM01000037">
    <property type="protein sequence ID" value="ORV09808.1"/>
    <property type="molecule type" value="Genomic_DNA"/>
</dbReference>
<evidence type="ECO:0000313" key="1">
    <source>
        <dbReference type="EMBL" id="ORV09808.1"/>
    </source>
</evidence>
<dbReference type="Pfam" id="PF11697">
    <property type="entry name" value="DUF3293"/>
    <property type="match status" value="1"/>
</dbReference>
<dbReference type="InterPro" id="IPR021710">
    <property type="entry name" value="DUF3293"/>
</dbReference>
<organism evidence="1 3">
    <name type="scientific">Mycobacterium celatum</name>
    <dbReference type="NCBI Taxonomy" id="28045"/>
    <lineage>
        <taxon>Bacteria</taxon>
        <taxon>Bacillati</taxon>
        <taxon>Actinomycetota</taxon>
        <taxon>Actinomycetes</taxon>
        <taxon>Mycobacteriales</taxon>
        <taxon>Mycobacteriaceae</taxon>
        <taxon>Mycobacterium</taxon>
    </lineage>
</organism>